<accession>A0A418XPU8</accession>
<name>A0A418XPU8_9BURK</name>
<reference evidence="1 2" key="1">
    <citation type="submission" date="2018-09" db="EMBL/GenBank/DDBJ databases">
        <authorList>
            <person name="Zhu H."/>
        </authorList>
    </citation>
    <scope>NUCLEOTIDE SEQUENCE [LARGE SCALE GENOMIC DNA]</scope>
    <source>
        <strain evidence="1 2">K1S02-61</strain>
    </source>
</reference>
<proteinExistence type="predicted"/>
<comment type="caution">
    <text evidence="1">The sequence shown here is derived from an EMBL/GenBank/DDBJ whole genome shotgun (WGS) entry which is preliminary data.</text>
</comment>
<evidence type="ECO:0000313" key="2">
    <source>
        <dbReference type="Proteomes" id="UP000284006"/>
    </source>
</evidence>
<gene>
    <name evidence="1" type="ORF">D3872_17735</name>
</gene>
<organism evidence="1 2">
    <name type="scientific">Massilia cavernae</name>
    <dbReference type="NCBI Taxonomy" id="2320864"/>
    <lineage>
        <taxon>Bacteria</taxon>
        <taxon>Pseudomonadati</taxon>
        <taxon>Pseudomonadota</taxon>
        <taxon>Betaproteobacteria</taxon>
        <taxon>Burkholderiales</taxon>
        <taxon>Oxalobacteraceae</taxon>
        <taxon>Telluria group</taxon>
        <taxon>Massilia</taxon>
    </lineage>
</organism>
<dbReference type="OrthoDB" id="1467222at2"/>
<sequence length="97" mass="10478">MMAEMDFLNQYFRMKNTFTPIAMSAYLEKYLQSNPGMKRAQAQSRLEDAIAAHRKGMRCACGAAIWVIGSAEVGLGCFSCITGAASPGGDYEIAGID</sequence>
<dbReference type="AlphaFoldDB" id="A0A418XPU8"/>
<protein>
    <submittedName>
        <fullName evidence="1">Uncharacterized protein</fullName>
    </submittedName>
</protein>
<dbReference type="Proteomes" id="UP000284006">
    <property type="component" value="Unassembled WGS sequence"/>
</dbReference>
<dbReference type="RefSeq" id="WP_119812057.1">
    <property type="nucleotide sequence ID" value="NZ_QYUP01000132.1"/>
</dbReference>
<dbReference type="EMBL" id="QYUP01000132">
    <property type="protein sequence ID" value="RJG14457.1"/>
    <property type="molecule type" value="Genomic_DNA"/>
</dbReference>
<evidence type="ECO:0000313" key="1">
    <source>
        <dbReference type="EMBL" id="RJG14457.1"/>
    </source>
</evidence>
<keyword evidence="2" id="KW-1185">Reference proteome</keyword>